<keyword evidence="2" id="KW-0378">Hydrolase</keyword>
<dbReference type="GO" id="GO:0044281">
    <property type="term" value="P:small molecule metabolic process"/>
    <property type="evidence" value="ECO:0007669"/>
    <property type="project" value="UniProtKB-ARBA"/>
</dbReference>
<accession>A0AAU9EST7</accession>
<dbReference type="InterPro" id="IPR041492">
    <property type="entry name" value="HAD_2"/>
</dbReference>
<dbReference type="InterPro" id="IPR006439">
    <property type="entry name" value="HAD-SF_hydro_IA"/>
</dbReference>
<name>A0AAU9EST7_9FIRM</name>
<dbReference type="SUPFAM" id="SSF56784">
    <property type="entry name" value="HAD-like"/>
    <property type="match status" value="1"/>
</dbReference>
<dbReference type="PANTHER" id="PTHR46470">
    <property type="entry name" value="N-ACYLNEURAMINATE-9-PHOSPHATASE"/>
    <property type="match status" value="1"/>
</dbReference>
<dbReference type="NCBIfam" id="TIGR01549">
    <property type="entry name" value="HAD-SF-IA-v1"/>
    <property type="match status" value="1"/>
</dbReference>
<evidence type="ECO:0000256" key="3">
    <source>
        <dbReference type="ARBA" id="ARBA00022842"/>
    </source>
</evidence>
<dbReference type="InterPro" id="IPR051400">
    <property type="entry name" value="HAD-like_hydrolase"/>
</dbReference>
<dbReference type="SFLD" id="SFLDS00003">
    <property type="entry name" value="Haloacid_Dehalogenase"/>
    <property type="match status" value="1"/>
</dbReference>
<dbReference type="InterPro" id="IPR023214">
    <property type="entry name" value="HAD_sf"/>
</dbReference>
<dbReference type="Gene3D" id="1.10.150.240">
    <property type="entry name" value="Putative phosphatase, domain 2"/>
    <property type="match status" value="1"/>
</dbReference>
<organism evidence="4 5">
    <name type="scientific">Helicovermis profundi</name>
    <dbReference type="NCBI Taxonomy" id="3065157"/>
    <lineage>
        <taxon>Bacteria</taxon>
        <taxon>Bacillati</taxon>
        <taxon>Bacillota</taxon>
        <taxon>Clostridia</taxon>
        <taxon>Helicovermis</taxon>
    </lineage>
</organism>
<evidence type="ECO:0000256" key="2">
    <source>
        <dbReference type="ARBA" id="ARBA00022801"/>
    </source>
</evidence>
<dbReference type="Pfam" id="PF13419">
    <property type="entry name" value="HAD_2"/>
    <property type="match status" value="1"/>
</dbReference>
<protein>
    <submittedName>
        <fullName evidence="4">HAD family phosphatase</fullName>
    </submittedName>
</protein>
<dbReference type="EMBL" id="AP028654">
    <property type="protein sequence ID" value="BEP29515.1"/>
    <property type="molecule type" value="Genomic_DNA"/>
</dbReference>
<dbReference type="PRINTS" id="PR00413">
    <property type="entry name" value="HADHALOGNASE"/>
</dbReference>
<dbReference type="Gene3D" id="3.40.50.1000">
    <property type="entry name" value="HAD superfamily/HAD-like"/>
    <property type="match status" value="1"/>
</dbReference>
<dbReference type="RefSeq" id="WP_338535144.1">
    <property type="nucleotide sequence ID" value="NZ_AP028654.1"/>
</dbReference>
<reference evidence="4 5" key="1">
    <citation type="submission" date="2023-08" db="EMBL/GenBank/DDBJ databases">
        <title>Helicovermis profunda gen. nov., sp. nov., a novel mesophilic, fermentative bacterium within the Bacillota from a deep-sea hydrothermal vent chimney.</title>
        <authorList>
            <person name="Miyazaki U."/>
            <person name="Mizutani D."/>
            <person name="Hashimoto Y."/>
            <person name="Tame A."/>
            <person name="Sawayama S."/>
            <person name="Miyazaki J."/>
            <person name="Takai K."/>
            <person name="Nakagawa S."/>
        </authorList>
    </citation>
    <scope>NUCLEOTIDE SEQUENCE [LARGE SCALE GENOMIC DNA]</scope>
    <source>
        <strain evidence="4 5">S502</strain>
    </source>
</reference>
<dbReference type="SFLD" id="SFLDG01129">
    <property type="entry name" value="C1.5:_HAD__Beta-PGM__Phosphata"/>
    <property type="match status" value="1"/>
</dbReference>
<dbReference type="InterPro" id="IPR023198">
    <property type="entry name" value="PGP-like_dom2"/>
</dbReference>
<gene>
    <name evidence="4" type="ORF">HLPR_18460</name>
</gene>
<dbReference type="Proteomes" id="UP001321786">
    <property type="component" value="Chromosome"/>
</dbReference>
<comment type="cofactor">
    <cofactor evidence="1">
        <name>Mg(2+)</name>
        <dbReference type="ChEBI" id="CHEBI:18420"/>
    </cofactor>
</comment>
<proteinExistence type="predicted"/>
<dbReference type="InterPro" id="IPR036412">
    <property type="entry name" value="HAD-like_sf"/>
</dbReference>
<sequence>MNKIKYIFFDCMETIIDMYELPKKSDYAYWAFNGSKVEKYWEDFDEFFFEYENARKNIESKLQTHEEYSIFLRYEYVVNKNTRIDLECKEEVLKKLEENFWNNYLSRCYVHEEVRDLLNKLSEKYKLAIVSNFKVENGVETLLKLNKIDHLFEFIITSINFGYAKPDYKIYEEAFIKSNHEKNEIVFIGDDFMNDYKVPREFGFKTILINKRNQVLTENMVLVKDIEKLITSII</sequence>
<dbReference type="AlphaFoldDB" id="A0AAU9EST7"/>
<keyword evidence="5" id="KW-1185">Reference proteome</keyword>
<dbReference type="GO" id="GO:0016787">
    <property type="term" value="F:hydrolase activity"/>
    <property type="evidence" value="ECO:0007669"/>
    <property type="project" value="UniProtKB-KW"/>
</dbReference>
<keyword evidence="3" id="KW-0460">Magnesium</keyword>
<evidence type="ECO:0000313" key="4">
    <source>
        <dbReference type="EMBL" id="BEP29515.1"/>
    </source>
</evidence>
<evidence type="ECO:0000256" key="1">
    <source>
        <dbReference type="ARBA" id="ARBA00001946"/>
    </source>
</evidence>
<evidence type="ECO:0000313" key="5">
    <source>
        <dbReference type="Proteomes" id="UP001321786"/>
    </source>
</evidence>
<dbReference type="KEGG" id="hprf:HLPR_18460"/>